<dbReference type="EMBL" id="JACEFO010001809">
    <property type="protein sequence ID" value="KAF8701354.1"/>
    <property type="molecule type" value="Genomic_DNA"/>
</dbReference>
<proteinExistence type="predicted"/>
<dbReference type="InterPro" id="IPR012871">
    <property type="entry name" value="DUF1668_ORYSA"/>
</dbReference>
<evidence type="ECO:0000313" key="1">
    <source>
        <dbReference type="EMBL" id="KAF8701354.1"/>
    </source>
</evidence>
<comment type="caution">
    <text evidence="1">The sequence shown here is derived from an EMBL/GenBank/DDBJ whole genome shotgun (WGS) entry which is preliminary data.</text>
</comment>
<organism evidence="1 2">
    <name type="scientific">Digitaria exilis</name>
    <dbReference type="NCBI Taxonomy" id="1010633"/>
    <lineage>
        <taxon>Eukaryota</taxon>
        <taxon>Viridiplantae</taxon>
        <taxon>Streptophyta</taxon>
        <taxon>Embryophyta</taxon>
        <taxon>Tracheophyta</taxon>
        <taxon>Spermatophyta</taxon>
        <taxon>Magnoliopsida</taxon>
        <taxon>Liliopsida</taxon>
        <taxon>Poales</taxon>
        <taxon>Poaceae</taxon>
        <taxon>PACMAD clade</taxon>
        <taxon>Panicoideae</taxon>
        <taxon>Panicodae</taxon>
        <taxon>Paniceae</taxon>
        <taxon>Anthephorinae</taxon>
        <taxon>Digitaria</taxon>
    </lineage>
</organism>
<name>A0A835BWU4_9POAL</name>
<evidence type="ECO:0000313" key="2">
    <source>
        <dbReference type="Proteomes" id="UP000636709"/>
    </source>
</evidence>
<protein>
    <submittedName>
        <fullName evidence="1">Uncharacterized protein</fullName>
    </submittedName>
</protein>
<dbReference type="PANTHER" id="PTHR33085">
    <property type="entry name" value="OS12G0113100 PROTEIN-RELATED"/>
    <property type="match status" value="1"/>
</dbReference>
<dbReference type="OrthoDB" id="711350at2759"/>
<sequence length="336" mass="37517">MGRKIIACTEGEHGLTVVYDTDTTGLAMVRYSPDALHYHWEQAMAAGNALYAIVSKPTSARSDGSGSADSGLHCSQGEMFSFEEVTEYPEEAFCLDDVYNDNRVGKKCTWRTDPLEVPFYLCHGAIIRSYAMHPGGNRFYVSVTPAEHRGSNARDYGDDIPDLTEAEENAAKAKAGGTFTYHTKTREWTHLGTWMLPFAGQGYYDPELDAWVGFDMPYHGKIGCCDIPSRPWGSPEPPIWKLCNKDISLVKSSVLDNTNVLVGMGSGRFCLVQSMPRDGVDDYWGDGDKFELHVTTFRARYGKKGELTITDSRLVSSYVLSRYATYENFAIQAFWM</sequence>
<dbReference type="PANTHER" id="PTHR33085:SF62">
    <property type="entry name" value="OS03G0632600 PROTEIN"/>
    <property type="match status" value="1"/>
</dbReference>
<accession>A0A835BWU4</accession>
<gene>
    <name evidence="1" type="ORF">HU200_033684</name>
</gene>
<dbReference type="Pfam" id="PF07893">
    <property type="entry name" value="DUF1668"/>
    <property type="match status" value="1"/>
</dbReference>
<dbReference type="Proteomes" id="UP000636709">
    <property type="component" value="Unassembled WGS sequence"/>
</dbReference>
<dbReference type="AlphaFoldDB" id="A0A835BWU4"/>
<reference evidence="1" key="1">
    <citation type="submission" date="2020-07" db="EMBL/GenBank/DDBJ databases">
        <title>Genome sequence and genetic diversity analysis of an under-domesticated orphan crop, white fonio (Digitaria exilis).</title>
        <authorList>
            <person name="Bennetzen J.L."/>
            <person name="Chen S."/>
            <person name="Ma X."/>
            <person name="Wang X."/>
            <person name="Yssel A.E.J."/>
            <person name="Chaluvadi S.R."/>
            <person name="Johnson M."/>
            <person name="Gangashetty P."/>
            <person name="Hamidou F."/>
            <person name="Sanogo M.D."/>
            <person name="Zwaenepoel A."/>
            <person name="Wallace J."/>
            <person name="Van De Peer Y."/>
            <person name="Van Deynze A."/>
        </authorList>
    </citation>
    <scope>NUCLEOTIDE SEQUENCE</scope>
    <source>
        <tissue evidence="1">Leaves</tissue>
    </source>
</reference>
<keyword evidence="2" id="KW-1185">Reference proteome</keyword>